<dbReference type="EMBL" id="MU865296">
    <property type="protein sequence ID" value="KAK4230898.1"/>
    <property type="molecule type" value="Genomic_DNA"/>
</dbReference>
<reference evidence="2" key="1">
    <citation type="journal article" date="2023" name="Mol. Phylogenet. Evol.">
        <title>Genome-scale phylogeny and comparative genomics of the fungal order Sordariales.</title>
        <authorList>
            <person name="Hensen N."/>
            <person name="Bonometti L."/>
            <person name="Westerberg I."/>
            <person name="Brannstrom I.O."/>
            <person name="Guillou S."/>
            <person name="Cros-Aarteil S."/>
            <person name="Calhoun S."/>
            <person name="Haridas S."/>
            <person name="Kuo A."/>
            <person name="Mondo S."/>
            <person name="Pangilinan J."/>
            <person name="Riley R."/>
            <person name="LaButti K."/>
            <person name="Andreopoulos B."/>
            <person name="Lipzen A."/>
            <person name="Chen C."/>
            <person name="Yan M."/>
            <person name="Daum C."/>
            <person name="Ng V."/>
            <person name="Clum A."/>
            <person name="Steindorff A."/>
            <person name="Ohm R.A."/>
            <person name="Martin F."/>
            <person name="Silar P."/>
            <person name="Natvig D.O."/>
            <person name="Lalanne C."/>
            <person name="Gautier V."/>
            <person name="Ament-Velasquez S.L."/>
            <person name="Kruys A."/>
            <person name="Hutchinson M.I."/>
            <person name="Powell A.J."/>
            <person name="Barry K."/>
            <person name="Miller A.N."/>
            <person name="Grigoriev I.V."/>
            <person name="Debuchy R."/>
            <person name="Gladieux P."/>
            <person name="Hiltunen Thoren M."/>
            <person name="Johannesson H."/>
        </authorList>
    </citation>
    <scope>NUCLEOTIDE SEQUENCE</scope>
    <source>
        <strain evidence="2">CBS 990.96</strain>
    </source>
</reference>
<dbReference type="InterPro" id="IPR017946">
    <property type="entry name" value="PLC-like_Pdiesterase_TIM-brl"/>
</dbReference>
<dbReference type="GO" id="GO:0006629">
    <property type="term" value="P:lipid metabolic process"/>
    <property type="evidence" value="ECO:0007669"/>
    <property type="project" value="InterPro"/>
</dbReference>
<dbReference type="SUPFAM" id="SSF51695">
    <property type="entry name" value="PLC-like phosphodiesterases"/>
    <property type="match status" value="1"/>
</dbReference>
<dbReference type="PANTHER" id="PTHR13593:SF80">
    <property type="entry name" value="PLC-LIKE PHOSPHODIESTERASE"/>
    <property type="match status" value="1"/>
</dbReference>
<feature type="chain" id="PRO_5042874935" evidence="1">
    <location>
        <begin position="20"/>
        <end position="393"/>
    </location>
</feature>
<proteinExistence type="predicted"/>
<dbReference type="Pfam" id="PF26146">
    <property type="entry name" value="PI-PLC_X"/>
    <property type="match status" value="1"/>
</dbReference>
<gene>
    <name evidence="2" type="ORF">QBC38DRAFT_496287</name>
</gene>
<organism evidence="2 3">
    <name type="scientific">Podospora fimiseda</name>
    <dbReference type="NCBI Taxonomy" id="252190"/>
    <lineage>
        <taxon>Eukaryota</taxon>
        <taxon>Fungi</taxon>
        <taxon>Dikarya</taxon>
        <taxon>Ascomycota</taxon>
        <taxon>Pezizomycotina</taxon>
        <taxon>Sordariomycetes</taxon>
        <taxon>Sordariomycetidae</taxon>
        <taxon>Sordariales</taxon>
        <taxon>Podosporaceae</taxon>
        <taxon>Podospora</taxon>
    </lineage>
</organism>
<accession>A0AAN7H3A0</accession>
<dbReference type="Gene3D" id="3.20.20.190">
    <property type="entry name" value="Phosphatidylinositol (PI) phosphodiesterase"/>
    <property type="match status" value="1"/>
</dbReference>
<name>A0AAN7H3A0_9PEZI</name>
<sequence>MKPISSFFLLLPTLLLGSAQQISSGGVITPSLPTPAQVTPTPSIQSIIPCNNSPLLCNRPHNNITHIGAHDSSFLRDSSTSNSVAGNQFFNATIALSAGVRLLTAQVHTLSSSDSTLHLCHSYCALLDAGPLTTWLSAIKYWLDNNPNDVITLILVNSDNQPASAFGEAFDSSGISSYGFVPPPNSSNSSSSSGEWPTLQSMISSNKRLVTFIASIPTTTSNSTSAYPFLLPEFQYIFETSYNITSPSQFNCELDRPSLAQSSSKAIQSGLLPLINHFQYIDLGSGIQIPDVSDIGTTNSPDTKTQGNLGKHLMDCKREWEGVSQKPVFVLVDFFDRGPSVEAGDLMNGLLEKDIVGRVKPKSQQEQIGAAAEKKGVPVVALVGFLGVAVVLL</sequence>
<dbReference type="InterPro" id="IPR051057">
    <property type="entry name" value="PI-PLC_domain"/>
</dbReference>
<keyword evidence="1" id="KW-0732">Signal</keyword>
<reference evidence="2" key="2">
    <citation type="submission" date="2023-05" db="EMBL/GenBank/DDBJ databases">
        <authorList>
            <consortium name="Lawrence Berkeley National Laboratory"/>
            <person name="Steindorff A."/>
            <person name="Hensen N."/>
            <person name="Bonometti L."/>
            <person name="Westerberg I."/>
            <person name="Brannstrom I.O."/>
            <person name="Guillou S."/>
            <person name="Cros-Aarteil S."/>
            <person name="Calhoun S."/>
            <person name="Haridas S."/>
            <person name="Kuo A."/>
            <person name="Mondo S."/>
            <person name="Pangilinan J."/>
            <person name="Riley R."/>
            <person name="Labutti K."/>
            <person name="Andreopoulos B."/>
            <person name="Lipzen A."/>
            <person name="Chen C."/>
            <person name="Yanf M."/>
            <person name="Daum C."/>
            <person name="Ng V."/>
            <person name="Clum A."/>
            <person name="Ohm R."/>
            <person name="Martin F."/>
            <person name="Silar P."/>
            <person name="Natvig D."/>
            <person name="Lalanne C."/>
            <person name="Gautier V."/>
            <person name="Ament-Velasquez S.L."/>
            <person name="Kruys A."/>
            <person name="Hutchinson M.I."/>
            <person name="Powell A.J."/>
            <person name="Barry K."/>
            <person name="Miller A.N."/>
            <person name="Grigoriev I.V."/>
            <person name="Debuchy R."/>
            <person name="Gladieux P."/>
            <person name="Thoren M.H."/>
            <person name="Johannesson H."/>
        </authorList>
    </citation>
    <scope>NUCLEOTIDE SEQUENCE</scope>
    <source>
        <strain evidence="2">CBS 990.96</strain>
    </source>
</reference>
<evidence type="ECO:0000256" key="1">
    <source>
        <dbReference type="SAM" id="SignalP"/>
    </source>
</evidence>
<feature type="signal peptide" evidence="1">
    <location>
        <begin position="1"/>
        <end position="19"/>
    </location>
</feature>
<evidence type="ECO:0000313" key="3">
    <source>
        <dbReference type="Proteomes" id="UP001301958"/>
    </source>
</evidence>
<evidence type="ECO:0000313" key="2">
    <source>
        <dbReference type="EMBL" id="KAK4230898.1"/>
    </source>
</evidence>
<keyword evidence="3" id="KW-1185">Reference proteome</keyword>
<protein>
    <submittedName>
        <fullName evidence="2">PLC-like phosphodiesterase</fullName>
    </submittedName>
</protein>
<dbReference type="Proteomes" id="UP001301958">
    <property type="component" value="Unassembled WGS sequence"/>
</dbReference>
<comment type="caution">
    <text evidence="2">The sequence shown here is derived from an EMBL/GenBank/DDBJ whole genome shotgun (WGS) entry which is preliminary data.</text>
</comment>
<dbReference type="PANTHER" id="PTHR13593">
    <property type="match status" value="1"/>
</dbReference>
<dbReference type="GO" id="GO:0008081">
    <property type="term" value="F:phosphoric diester hydrolase activity"/>
    <property type="evidence" value="ECO:0007669"/>
    <property type="project" value="InterPro"/>
</dbReference>
<dbReference type="AlphaFoldDB" id="A0AAN7H3A0"/>